<dbReference type="InterPro" id="IPR013149">
    <property type="entry name" value="ADH-like_C"/>
</dbReference>
<keyword evidence="3" id="KW-1185">Reference proteome</keyword>
<dbReference type="CDD" id="cd08276">
    <property type="entry name" value="MDR7"/>
    <property type="match status" value="1"/>
</dbReference>
<dbReference type="InterPro" id="IPR036291">
    <property type="entry name" value="NAD(P)-bd_dom_sf"/>
</dbReference>
<dbReference type="EMBL" id="WVTD01000030">
    <property type="protein sequence ID" value="MYM00158.1"/>
    <property type="molecule type" value="Genomic_DNA"/>
</dbReference>
<dbReference type="SUPFAM" id="SSF50129">
    <property type="entry name" value="GroES-like"/>
    <property type="match status" value="1"/>
</dbReference>
<evidence type="ECO:0000313" key="3">
    <source>
        <dbReference type="Proteomes" id="UP000465810"/>
    </source>
</evidence>
<dbReference type="Gene3D" id="3.90.180.10">
    <property type="entry name" value="Medium-chain alcohol dehydrogenases, catalytic domain"/>
    <property type="match status" value="1"/>
</dbReference>
<comment type="caution">
    <text evidence="2">The sequence shown here is derived from an EMBL/GenBank/DDBJ whole genome shotgun (WGS) entry which is preliminary data.</text>
</comment>
<sequence length="350" mass="36915">MLAYQLVGTGGINDLRSAELPVPSPRRGQILIRMRAASLNFRDLLVAKGGYGAEMPVPIIPLSDGCGEVVAVGDDVTHFVVGDRACPTFSNNWTGGPVAAEHIPTSLGGFVDGVLAEYLVCDAAVAVKPPAHLSFEQAACLPCAGVTAWSALNGPRAVKAGETVLTLGTGGVSMFAVQFARAAGARVIATSSSDEKLAQLRALGADDTINYASHPDWEHEVLRLTDGRGVDHVVEIGGGGTLPKSIASTAVNGQVHLIGVLTSGQINPLSIMSWKTIRGILVGSRNDFEAMNRMIEVHRIEPVIDEVFEFDRAADAYRKLEAAKHVGKIVITARCRSRFFGTALSPAPQT</sequence>
<dbReference type="PANTHER" id="PTHR45033:SF2">
    <property type="entry name" value="ZINC-TYPE ALCOHOL DEHYDROGENASE-LIKE PROTEIN C1773.06C"/>
    <property type="match status" value="1"/>
</dbReference>
<feature type="domain" description="Enoyl reductase (ER)" evidence="1">
    <location>
        <begin position="10"/>
        <end position="331"/>
    </location>
</feature>
<evidence type="ECO:0000259" key="1">
    <source>
        <dbReference type="SMART" id="SM00829"/>
    </source>
</evidence>
<name>A0A7X4GLZ9_9SPHN</name>
<dbReference type="AlphaFoldDB" id="A0A7X4GLZ9"/>
<dbReference type="Pfam" id="PF00107">
    <property type="entry name" value="ADH_zinc_N"/>
    <property type="match status" value="1"/>
</dbReference>
<proteinExistence type="predicted"/>
<dbReference type="InterPro" id="IPR011032">
    <property type="entry name" value="GroES-like_sf"/>
</dbReference>
<dbReference type="PANTHER" id="PTHR45033">
    <property type="match status" value="1"/>
</dbReference>
<dbReference type="Proteomes" id="UP000465810">
    <property type="component" value="Unassembled WGS sequence"/>
</dbReference>
<dbReference type="InterPro" id="IPR052711">
    <property type="entry name" value="Zinc_ADH-like"/>
</dbReference>
<gene>
    <name evidence="2" type="ORF">GR702_20610</name>
</gene>
<dbReference type="SUPFAM" id="SSF51735">
    <property type="entry name" value="NAD(P)-binding Rossmann-fold domains"/>
    <property type="match status" value="1"/>
</dbReference>
<dbReference type="InterPro" id="IPR020843">
    <property type="entry name" value="ER"/>
</dbReference>
<protein>
    <submittedName>
        <fullName evidence="2">Zinc-binding dehydrogenase</fullName>
    </submittedName>
</protein>
<dbReference type="InterPro" id="IPR013154">
    <property type="entry name" value="ADH-like_N"/>
</dbReference>
<dbReference type="Gene3D" id="3.40.50.720">
    <property type="entry name" value="NAD(P)-binding Rossmann-like Domain"/>
    <property type="match status" value="1"/>
</dbReference>
<reference evidence="2 3" key="1">
    <citation type="submission" date="2019-12" db="EMBL/GenBank/DDBJ databases">
        <authorList>
            <person name="Feng G."/>
            <person name="Zhu H."/>
        </authorList>
    </citation>
    <scope>NUCLEOTIDE SEQUENCE [LARGE SCALE GENOMIC DNA]</scope>
    <source>
        <strain evidence="2 3">FGD1</strain>
    </source>
</reference>
<dbReference type="SMART" id="SM00829">
    <property type="entry name" value="PKS_ER"/>
    <property type="match status" value="1"/>
</dbReference>
<dbReference type="GO" id="GO:0016491">
    <property type="term" value="F:oxidoreductase activity"/>
    <property type="evidence" value="ECO:0007669"/>
    <property type="project" value="InterPro"/>
</dbReference>
<organism evidence="2 3">
    <name type="scientific">Novosphingobium silvae</name>
    <dbReference type="NCBI Taxonomy" id="2692619"/>
    <lineage>
        <taxon>Bacteria</taxon>
        <taxon>Pseudomonadati</taxon>
        <taxon>Pseudomonadota</taxon>
        <taxon>Alphaproteobacteria</taxon>
        <taxon>Sphingomonadales</taxon>
        <taxon>Sphingomonadaceae</taxon>
        <taxon>Novosphingobium</taxon>
    </lineage>
</organism>
<evidence type="ECO:0000313" key="2">
    <source>
        <dbReference type="EMBL" id="MYM00158.1"/>
    </source>
</evidence>
<dbReference type="RefSeq" id="WP_160987426.1">
    <property type="nucleotide sequence ID" value="NZ_WVTD01000030.1"/>
</dbReference>
<dbReference type="Pfam" id="PF08240">
    <property type="entry name" value="ADH_N"/>
    <property type="match status" value="1"/>
</dbReference>
<accession>A0A7X4GLZ9</accession>